<evidence type="ECO:0000313" key="3">
    <source>
        <dbReference type="WBParaSite" id="HPLM_0001142001-mRNA-1"/>
    </source>
</evidence>
<dbReference type="AlphaFoldDB" id="A0A0N4WK40"/>
<proteinExistence type="predicted"/>
<dbReference type="OrthoDB" id="8065733at2759"/>
<dbReference type="Proteomes" id="UP000268014">
    <property type="component" value="Unassembled WGS sequence"/>
</dbReference>
<sequence>MTPISQLPHYHTRFSLPVDNTFLSANIKEQAIDKHKETEILFKPAGMNVRQWTTSDTETNKIIALKENASAEEAAKIFSMQCDVESDTLTSRLLIAEEKSSDPTKRNVFKEVASGFEPLRLIAPVAVEGKIFQRSTKRKPPVR</sequence>
<dbReference type="WBParaSite" id="HPLM_0001142001-mRNA-1">
    <property type="protein sequence ID" value="HPLM_0001142001-mRNA-1"/>
    <property type="gene ID" value="HPLM_0001142001"/>
</dbReference>
<reference evidence="3" key="1">
    <citation type="submission" date="2017-02" db="UniProtKB">
        <authorList>
            <consortium name="WormBaseParasite"/>
        </authorList>
    </citation>
    <scope>IDENTIFICATION</scope>
</reference>
<evidence type="ECO:0000313" key="1">
    <source>
        <dbReference type="EMBL" id="VDO42820.1"/>
    </source>
</evidence>
<name>A0A0N4WK40_HAEPC</name>
<reference evidence="1 2" key="2">
    <citation type="submission" date="2018-11" db="EMBL/GenBank/DDBJ databases">
        <authorList>
            <consortium name="Pathogen Informatics"/>
        </authorList>
    </citation>
    <scope>NUCLEOTIDE SEQUENCE [LARGE SCALE GENOMIC DNA]</scope>
    <source>
        <strain evidence="1 2">MHpl1</strain>
    </source>
</reference>
<accession>A0A0N4WK40</accession>
<keyword evidence="2" id="KW-1185">Reference proteome</keyword>
<organism evidence="3">
    <name type="scientific">Haemonchus placei</name>
    <name type="common">Barber's pole worm</name>
    <dbReference type="NCBI Taxonomy" id="6290"/>
    <lineage>
        <taxon>Eukaryota</taxon>
        <taxon>Metazoa</taxon>
        <taxon>Ecdysozoa</taxon>
        <taxon>Nematoda</taxon>
        <taxon>Chromadorea</taxon>
        <taxon>Rhabditida</taxon>
        <taxon>Rhabditina</taxon>
        <taxon>Rhabditomorpha</taxon>
        <taxon>Strongyloidea</taxon>
        <taxon>Trichostrongylidae</taxon>
        <taxon>Haemonchus</taxon>
    </lineage>
</organism>
<dbReference type="EMBL" id="UZAF01017563">
    <property type="protein sequence ID" value="VDO42820.1"/>
    <property type="molecule type" value="Genomic_DNA"/>
</dbReference>
<gene>
    <name evidence="1" type="ORF">HPLM_LOCUS11412</name>
</gene>
<dbReference type="STRING" id="6290.A0A0N4WK40"/>
<protein>
    <submittedName>
        <fullName evidence="3">PID domain-containing protein</fullName>
    </submittedName>
</protein>
<evidence type="ECO:0000313" key="2">
    <source>
        <dbReference type="Proteomes" id="UP000268014"/>
    </source>
</evidence>